<name>M2ZRA9_PSEFD</name>
<reference evidence="1 2" key="1">
    <citation type="journal article" date="2012" name="PLoS Pathog.">
        <title>Diverse lifestyles and strategies of plant pathogenesis encoded in the genomes of eighteen Dothideomycetes fungi.</title>
        <authorList>
            <person name="Ohm R.A."/>
            <person name="Feau N."/>
            <person name="Henrissat B."/>
            <person name="Schoch C.L."/>
            <person name="Horwitz B.A."/>
            <person name="Barry K.W."/>
            <person name="Condon B.J."/>
            <person name="Copeland A.C."/>
            <person name="Dhillon B."/>
            <person name="Glaser F."/>
            <person name="Hesse C.N."/>
            <person name="Kosti I."/>
            <person name="LaButti K."/>
            <person name="Lindquist E.A."/>
            <person name="Lucas S."/>
            <person name="Salamov A.A."/>
            <person name="Bradshaw R.E."/>
            <person name="Ciuffetti L."/>
            <person name="Hamelin R.C."/>
            <person name="Kema G.H.J."/>
            <person name="Lawrence C."/>
            <person name="Scott J.A."/>
            <person name="Spatafora J.W."/>
            <person name="Turgeon B.G."/>
            <person name="de Wit P.J.G.M."/>
            <person name="Zhong S."/>
            <person name="Goodwin S.B."/>
            <person name="Grigoriev I.V."/>
        </authorList>
    </citation>
    <scope>NUCLEOTIDE SEQUENCE [LARGE SCALE GENOMIC DNA]</scope>
    <source>
        <strain evidence="1 2">CIRAD86</strain>
    </source>
</reference>
<protein>
    <submittedName>
        <fullName evidence="1">Uncharacterized protein</fullName>
    </submittedName>
</protein>
<gene>
    <name evidence="1" type="ORF">MYCFIDRAFT_175184</name>
</gene>
<proteinExistence type="predicted"/>
<dbReference type="VEuPathDB" id="FungiDB:MYCFIDRAFT_175184"/>
<dbReference type="GeneID" id="19333343"/>
<dbReference type="HOGENOM" id="CLU_3107434_0_0_1"/>
<dbReference type="KEGG" id="pfj:MYCFIDRAFT_175184"/>
<sequence length="51" mass="5969">MGVMKETWPGREERDNYILMKEITKQKRSGPSGGDLWARPRLLAWLTVLPR</sequence>
<dbReference type="Proteomes" id="UP000016932">
    <property type="component" value="Unassembled WGS sequence"/>
</dbReference>
<evidence type="ECO:0000313" key="2">
    <source>
        <dbReference type="Proteomes" id="UP000016932"/>
    </source>
</evidence>
<dbReference type="EMBL" id="KB446559">
    <property type="protein sequence ID" value="EME81589.1"/>
    <property type="molecule type" value="Genomic_DNA"/>
</dbReference>
<evidence type="ECO:0000313" key="1">
    <source>
        <dbReference type="EMBL" id="EME81589.1"/>
    </source>
</evidence>
<dbReference type="AlphaFoldDB" id="M2ZRA9"/>
<accession>M2ZRA9</accession>
<dbReference type="RefSeq" id="XP_007927213.1">
    <property type="nucleotide sequence ID" value="XM_007929022.1"/>
</dbReference>
<keyword evidence="2" id="KW-1185">Reference proteome</keyword>
<organism evidence="1 2">
    <name type="scientific">Pseudocercospora fijiensis (strain CIRAD86)</name>
    <name type="common">Black leaf streak disease fungus</name>
    <name type="synonym">Mycosphaerella fijiensis</name>
    <dbReference type="NCBI Taxonomy" id="383855"/>
    <lineage>
        <taxon>Eukaryota</taxon>
        <taxon>Fungi</taxon>
        <taxon>Dikarya</taxon>
        <taxon>Ascomycota</taxon>
        <taxon>Pezizomycotina</taxon>
        <taxon>Dothideomycetes</taxon>
        <taxon>Dothideomycetidae</taxon>
        <taxon>Mycosphaerellales</taxon>
        <taxon>Mycosphaerellaceae</taxon>
        <taxon>Pseudocercospora</taxon>
    </lineage>
</organism>